<dbReference type="AlphaFoldDB" id="A0A6S6QXE6"/>
<dbReference type="Gene3D" id="1.20.144.10">
    <property type="entry name" value="Phosphatidic acid phosphatase type 2/haloperoxidase"/>
    <property type="match status" value="1"/>
</dbReference>
<evidence type="ECO:0000259" key="2">
    <source>
        <dbReference type="SMART" id="SM00014"/>
    </source>
</evidence>
<dbReference type="PANTHER" id="PTHR14969:SF13">
    <property type="entry name" value="AT30094P"/>
    <property type="match status" value="1"/>
</dbReference>
<keyword evidence="1" id="KW-1133">Transmembrane helix</keyword>
<dbReference type="PANTHER" id="PTHR14969">
    <property type="entry name" value="SPHINGOSINE-1-PHOSPHATE PHOSPHOHYDROLASE"/>
    <property type="match status" value="1"/>
</dbReference>
<protein>
    <recommendedName>
        <fullName evidence="2">Phosphatidic acid phosphatase type 2/haloperoxidase domain-containing protein</fullName>
    </recommendedName>
</protein>
<evidence type="ECO:0000313" key="3">
    <source>
        <dbReference type="EMBL" id="BCJ91691.1"/>
    </source>
</evidence>
<organism evidence="3 4">
    <name type="scientific">Terrihabitans soli</name>
    <dbReference type="NCBI Taxonomy" id="708113"/>
    <lineage>
        <taxon>Bacteria</taxon>
        <taxon>Pseudomonadati</taxon>
        <taxon>Pseudomonadota</taxon>
        <taxon>Alphaproteobacteria</taxon>
        <taxon>Hyphomicrobiales</taxon>
        <taxon>Terrihabitans</taxon>
    </lineage>
</organism>
<evidence type="ECO:0000313" key="4">
    <source>
        <dbReference type="Proteomes" id="UP000515317"/>
    </source>
</evidence>
<feature type="transmembrane region" description="Helical" evidence="1">
    <location>
        <begin position="134"/>
        <end position="156"/>
    </location>
</feature>
<dbReference type="InterPro" id="IPR036938">
    <property type="entry name" value="PAP2/HPO_sf"/>
</dbReference>
<evidence type="ECO:0000256" key="1">
    <source>
        <dbReference type="SAM" id="Phobius"/>
    </source>
</evidence>
<feature type="domain" description="Phosphatidic acid phosphatase type 2/haloperoxidase" evidence="2">
    <location>
        <begin position="134"/>
        <end position="247"/>
    </location>
</feature>
<keyword evidence="1" id="KW-0812">Transmembrane</keyword>
<proteinExistence type="predicted"/>
<dbReference type="SUPFAM" id="SSF48317">
    <property type="entry name" value="Acid phosphatase/Vanadium-dependent haloperoxidase"/>
    <property type="match status" value="1"/>
</dbReference>
<feature type="transmembrane region" description="Helical" evidence="1">
    <location>
        <begin position="52"/>
        <end position="70"/>
    </location>
</feature>
<keyword evidence="1" id="KW-0472">Membrane</keyword>
<dbReference type="InterPro" id="IPR000326">
    <property type="entry name" value="PAP2/HPO"/>
</dbReference>
<gene>
    <name evidence="3" type="ORF">IZ6_24260</name>
</gene>
<dbReference type="Pfam" id="PF01569">
    <property type="entry name" value="PAP2"/>
    <property type="match status" value="1"/>
</dbReference>
<dbReference type="SMART" id="SM00014">
    <property type="entry name" value="acidPPc"/>
    <property type="match status" value="1"/>
</dbReference>
<dbReference type="KEGG" id="tso:IZ6_24260"/>
<feature type="transmembrane region" description="Helical" evidence="1">
    <location>
        <begin position="91"/>
        <end position="114"/>
    </location>
</feature>
<sequence length="287" mass="31003">MTLRNTPVIVPPDMSARRSSTAKKNAARFRALLGARRRDRRFVVLSASVQDIAIALLAFGGGLVLLAYAADPHVRTIAALPPDALRPAVKFFSWLGEGILVYVLCVVLIVFSVVRDLSDHGTRARVHDFTRAAAALYVFAAVVVAGLAAALLKFIIGRARPSLIEEAGPYAFDIFGPSAKWASFPSGHTTTIMSCAAALALLLPRWRVPILIAGVVFSCSRVFIGAHYPTDVLGGIALGALVSWLFARALAQRRVVFRFDDEGRVKPLHYLGQAFTLAPKTARKTAR</sequence>
<dbReference type="EMBL" id="AP023361">
    <property type="protein sequence ID" value="BCJ91691.1"/>
    <property type="molecule type" value="Genomic_DNA"/>
</dbReference>
<accession>A0A6S6QXE6</accession>
<dbReference type="Proteomes" id="UP000515317">
    <property type="component" value="Chromosome"/>
</dbReference>
<feature type="transmembrane region" description="Helical" evidence="1">
    <location>
        <begin position="208"/>
        <end position="226"/>
    </location>
</feature>
<reference evidence="3 4" key="1">
    <citation type="submission" date="2020-08" db="EMBL/GenBank/DDBJ databases">
        <title>Genome sequence of Rhizobiales bacterium strain IZ6.</title>
        <authorList>
            <person name="Nakai R."/>
            <person name="Naganuma T."/>
        </authorList>
    </citation>
    <scope>NUCLEOTIDE SEQUENCE [LARGE SCALE GENOMIC DNA]</scope>
    <source>
        <strain evidence="3 4">IZ6</strain>
    </source>
</reference>
<feature type="transmembrane region" description="Helical" evidence="1">
    <location>
        <begin position="232"/>
        <end position="251"/>
    </location>
</feature>
<keyword evidence="4" id="KW-1185">Reference proteome</keyword>
<name>A0A6S6QXE6_9HYPH</name>